<comment type="similarity">
    <text evidence="9">Belongs to the BCD1 family.</text>
</comment>
<evidence type="ECO:0000256" key="11">
    <source>
        <dbReference type="ARBA" id="ARBA00068630"/>
    </source>
</evidence>
<evidence type="ECO:0000256" key="9">
    <source>
        <dbReference type="ARBA" id="ARBA00049654"/>
    </source>
</evidence>
<evidence type="ECO:0000256" key="3">
    <source>
        <dbReference type="ARBA" id="ARBA00022553"/>
    </source>
</evidence>
<evidence type="ECO:0000256" key="13">
    <source>
        <dbReference type="PROSITE-ProRule" id="PRU00453"/>
    </source>
</evidence>
<dbReference type="AlphaFoldDB" id="A0AAN9N046"/>
<dbReference type="Proteomes" id="UP001374584">
    <property type="component" value="Unassembled WGS sequence"/>
</dbReference>
<dbReference type="Pfam" id="PF25790">
    <property type="entry name" value="BCD1"/>
    <property type="match status" value="1"/>
</dbReference>
<keyword evidence="7" id="KW-0832">Ubl conjugation</keyword>
<dbReference type="GO" id="GO:0000463">
    <property type="term" value="P:maturation of LSU-rRNA from tricistronic rRNA transcript (SSU-rRNA, 5.8S rRNA, LSU-rRNA)"/>
    <property type="evidence" value="ECO:0007669"/>
    <property type="project" value="TreeGrafter"/>
</dbReference>
<feature type="domain" description="HIT-type" evidence="14">
    <location>
        <begin position="24"/>
        <end position="58"/>
    </location>
</feature>
<evidence type="ECO:0000256" key="2">
    <source>
        <dbReference type="ARBA" id="ARBA00022517"/>
    </source>
</evidence>
<dbReference type="SUPFAM" id="SSF144232">
    <property type="entry name" value="HIT/MYND zinc finger-like"/>
    <property type="match status" value="1"/>
</dbReference>
<evidence type="ECO:0000256" key="7">
    <source>
        <dbReference type="ARBA" id="ARBA00022843"/>
    </source>
</evidence>
<dbReference type="PROSITE" id="PS51083">
    <property type="entry name" value="ZF_HIT"/>
    <property type="match status" value="1"/>
</dbReference>
<dbReference type="GO" id="GO:0000492">
    <property type="term" value="P:box C/D snoRNP assembly"/>
    <property type="evidence" value="ECO:0007669"/>
    <property type="project" value="TreeGrafter"/>
</dbReference>
<dbReference type="GO" id="GO:0008270">
    <property type="term" value="F:zinc ion binding"/>
    <property type="evidence" value="ECO:0007669"/>
    <property type="project" value="UniProtKB-UniRule"/>
</dbReference>
<dbReference type="PANTHER" id="PTHR13483">
    <property type="entry name" value="BOX C_D SNORNA PROTEIN 1-RELATED"/>
    <property type="match status" value="1"/>
</dbReference>
<comment type="function">
    <text evidence="8">Required for box C/D snoRNAs accumulation involved in snoRNA processing, snoRNA transport to the nucleolus and ribosome biogenesis.</text>
</comment>
<dbReference type="FunFam" id="3.30.60.190:FF:000001">
    <property type="entry name" value="box C/D snoRNA protein 1"/>
    <property type="match status" value="1"/>
</dbReference>
<reference evidence="15 16" key="1">
    <citation type="submission" date="2024-01" db="EMBL/GenBank/DDBJ databases">
        <title>The genomes of 5 underutilized Papilionoideae crops provide insights into root nodulation and disease resistanc.</title>
        <authorList>
            <person name="Jiang F."/>
        </authorList>
    </citation>
    <scope>NUCLEOTIDE SEQUENCE [LARGE SCALE GENOMIC DNA]</scope>
    <source>
        <strain evidence="15">JINMINGXINNONG_FW02</strain>
        <tissue evidence="15">Leaves</tissue>
    </source>
</reference>
<dbReference type="Gene3D" id="3.30.60.190">
    <property type="match status" value="1"/>
</dbReference>
<keyword evidence="6" id="KW-0862">Zinc</keyword>
<keyword evidence="5 13" id="KW-0863">Zinc-finger</keyword>
<keyword evidence="16" id="KW-1185">Reference proteome</keyword>
<evidence type="ECO:0000313" key="16">
    <source>
        <dbReference type="Proteomes" id="UP001374584"/>
    </source>
</evidence>
<evidence type="ECO:0000256" key="8">
    <source>
        <dbReference type="ARBA" id="ARBA00049598"/>
    </source>
</evidence>
<dbReference type="GO" id="GO:0070761">
    <property type="term" value="C:pre-snoRNP complex"/>
    <property type="evidence" value="ECO:0007669"/>
    <property type="project" value="TreeGrafter"/>
</dbReference>
<accession>A0AAN9N046</accession>
<evidence type="ECO:0000256" key="4">
    <source>
        <dbReference type="ARBA" id="ARBA00022723"/>
    </source>
</evidence>
<dbReference type="GO" id="GO:0048254">
    <property type="term" value="P:snoRNA localization"/>
    <property type="evidence" value="ECO:0007669"/>
    <property type="project" value="TreeGrafter"/>
</dbReference>
<keyword evidence="4" id="KW-0479">Metal-binding</keyword>
<evidence type="ECO:0000313" key="15">
    <source>
        <dbReference type="EMBL" id="KAK7364255.1"/>
    </source>
</evidence>
<sequence>MSSSVSQPKGQAAIRKLSKGPTLCEECKSNPWKYTCPGCSLHSCSLPCVKSHKERTGCSGKRNQTLFVPLSKFDDDILLSDYNLLEEVKRVAESAQRMRSKLGIHSYFKLPHQLKSLKSAAGSRKTKLMFLPRGMSKREKNQSRYDQRKKFISWTIEWHFHSTDIVLHDHGVDENTSFYSILEKHLKPGPWNNQLKPFCEVQLDCLRLFIRKYPKGPKSPFKEIDIKLPIRKQLADIFILEFPVVFVFLPTHTINFEVITDVNTRKHKSPQKDSEENQIPQGLSFREEVIEDGSNSVDPQVFDIMKQVESSLSHEVMTQNISSEIAPNDSSDKSLFEVDTGGNLAHSLTETNNLNLSDDMVFDFDQDLMDFYTDILDQTNPNDLFDFDSEFANKTENKIDIIGASELFPLPNELEEGEIPE</sequence>
<organism evidence="15 16">
    <name type="scientific">Phaseolus coccineus</name>
    <name type="common">Scarlet runner bean</name>
    <name type="synonym">Phaseolus multiflorus</name>
    <dbReference type="NCBI Taxonomy" id="3886"/>
    <lineage>
        <taxon>Eukaryota</taxon>
        <taxon>Viridiplantae</taxon>
        <taxon>Streptophyta</taxon>
        <taxon>Embryophyta</taxon>
        <taxon>Tracheophyta</taxon>
        <taxon>Spermatophyta</taxon>
        <taxon>Magnoliopsida</taxon>
        <taxon>eudicotyledons</taxon>
        <taxon>Gunneridae</taxon>
        <taxon>Pentapetalae</taxon>
        <taxon>rosids</taxon>
        <taxon>fabids</taxon>
        <taxon>Fabales</taxon>
        <taxon>Fabaceae</taxon>
        <taxon>Papilionoideae</taxon>
        <taxon>50 kb inversion clade</taxon>
        <taxon>NPAAA clade</taxon>
        <taxon>indigoferoid/millettioid clade</taxon>
        <taxon>Phaseoleae</taxon>
        <taxon>Phaseolus</taxon>
    </lineage>
</organism>
<evidence type="ECO:0000259" key="14">
    <source>
        <dbReference type="PROSITE" id="PS51083"/>
    </source>
</evidence>
<evidence type="ECO:0000256" key="12">
    <source>
        <dbReference type="ARBA" id="ARBA00077531"/>
    </source>
</evidence>
<protein>
    <recommendedName>
        <fullName evidence="11">Box C/D snoRNA protein 1</fullName>
    </recommendedName>
    <alternativeName>
        <fullName evidence="12">Zinc finger HIT domain-containing protein 6</fullName>
    </alternativeName>
</protein>
<keyword evidence="2" id="KW-0690">Ribosome biogenesis</keyword>
<keyword evidence="3" id="KW-0597">Phosphoprotein</keyword>
<dbReference type="CDD" id="cd23023">
    <property type="entry name" value="zf-HIT_BCD1"/>
    <property type="match status" value="1"/>
</dbReference>
<dbReference type="InterPro" id="IPR007529">
    <property type="entry name" value="Znf_HIT"/>
</dbReference>
<keyword evidence="1" id="KW-1017">Isopeptide bond</keyword>
<evidence type="ECO:0000256" key="10">
    <source>
        <dbReference type="ARBA" id="ARBA00061949"/>
    </source>
</evidence>
<dbReference type="InterPro" id="IPR051639">
    <property type="entry name" value="BCD1"/>
</dbReference>
<evidence type="ECO:0000256" key="5">
    <source>
        <dbReference type="ARBA" id="ARBA00022771"/>
    </source>
</evidence>
<comment type="caution">
    <text evidence="15">The sequence shown here is derived from an EMBL/GenBank/DDBJ whole genome shotgun (WGS) entry which is preliminary data.</text>
</comment>
<dbReference type="InterPro" id="IPR057721">
    <property type="entry name" value="BCD1_alpha/beta"/>
</dbReference>
<proteinExistence type="inferred from homology"/>
<name>A0AAN9N046_PHACN</name>
<comment type="subunit">
    <text evidence="10">Interacts with FBL, SNU13, NOP58, NUFIP1, RUVBL1, RUVBL2 and TAF9. Interacts (via HIT-type zinc finger) with the RUVBL1/RUVBL2 complex in the presence of ADP.</text>
</comment>
<dbReference type="PANTHER" id="PTHR13483:SF3">
    <property type="entry name" value="BOX C_D SNORNA PROTEIN 1"/>
    <property type="match status" value="1"/>
</dbReference>
<gene>
    <name evidence="15" type="ORF">VNO80_12779</name>
</gene>
<dbReference type="Pfam" id="PF04438">
    <property type="entry name" value="zf-HIT"/>
    <property type="match status" value="1"/>
</dbReference>
<evidence type="ECO:0000256" key="1">
    <source>
        <dbReference type="ARBA" id="ARBA00022499"/>
    </source>
</evidence>
<evidence type="ECO:0000256" key="6">
    <source>
        <dbReference type="ARBA" id="ARBA00022833"/>
    </source>
</evidence>
<dbReference type="GO" id="GO:0005634">
    <property type="term" value="C:nucleus"/>
    <property type="evidence" value="ECO:0007669"/>
    <property type="project" value="TreeGrafter"/>
</dbReference>
<dbReference type="EMBL" id="JAYMYR010000005">
    <property type="protein sequence ID" value="KAK7364255.1"/>
    <property type="molecule type" value="Genomic_DNA"/>
</dbReference>